<feature type="transmembrane region" description="Helical" evidence="5">
    <location>
        <begin position="187"/>
        <end position="205"/>
    </location>
</feature>
<evidence type="ECO:0000313" key="7">
    <source>
        <dbReference type="EMBL" id="KKO70731.1"/>
    </source>
</evidence>
<evidence type="ECO:0000256" key="5">
    <source>
        <dbReference type="SAM" id="Phobius"/>
    </source>
</evidence>
<evidence type="ECO:0000256" key="4">
    <source>
        <dbReference type="ARBA" id="ARBA00023136"/>
    </source>
</evidence>
<dbReference type="InterPro" id="IPR001958">
    <property type="entry name" value="Tet-R_TetA/multi-R_MdtG-like"/>
</dbReference>
<sequence>MNQPDAAQAGAIAIPDKRLVRLTIFLSVSLSTLGVTIILPILAPLIRELRLSESQGGWMVSVGSVVMALCGAWWGRRSDALGRKAVILAGFAGLCGSYLVYTVIIGLGLYGVVGGMALFILLLAGRAFVGAFLPAVPTGAQAYMADITTPEERSSGMAVIGAANGVGMVLGPALAGTLAIFGLIWPMVLATVLPLFAWFVVRRVLPAAPPRSHVDGPRLSPLDARILPWLLVGLINMLCIVTLQITAGFYFQDHLGLSAGSTARVLAGALTLVGVVLMLTQFVQIRFLQWQPRRLVAVGAPLVAVGLLVLLLTRSMQAYYLAYAFIGCGAGMIFPGFMSGASVSVDRQHQGAVAGLVAATQGTAAIIAPIASTTLYEMSSTWPFSVLVCLMAGAWLIALFWLRRTGAGAAA</sequence>
<feature type="transmembrane region" description="Helical" evidence="5">
    <location>
        <begin position="318"/>
        <end position="341"/>
    </location>
</feature>
<protein>
    <recommendedName>
        <fullName evidence="6">Major facilitator superfamily (MFS) profile domain-containing protein</fullName>
    </recommendedName>
</protein>
<name>A0A171KPB4_9BURK</name>
<dbReference type="AlphaFoldDB" id="A0A171KPB4"/>
<evidence type="ECO:0000256" key="3">
    <source>
        <dbReference type="ARBA" id="ARBA00022989"/>
    </source>
</evidence>
<dbReference type="InterPro" id="IPR036259">
    <property type="entry name" value="MFS_trans_sf"/>
</dbReference>
<evidence type="ECO:0000256" key="1">
    <source>
        <dbReference type="ARBA" id="ARBA00004141"/>
    </source>
</evidence>
<dbReference type="PANTHER" id="PTHR23546:SF1">
    <property type="entry name" value="MEMBRANE PROTEIN"/>
    <property type="match status" value="1"/>
</dbReference>
<evidence type="ECO:0000256" key="2">
    <source>
        <dbReference type="ARBA" id="ARBA00022692"/>
    </source>
</evidence>
<feature type="transmembrane region" description="Helical" evidence="5">
    <location>
        <begin position="116"/>
        <end position="136"/>
    </location>
</feature>
<keyword evidence="3 5" id="KW-1133">Transmembrane helix</keyword>
<evidence type="ECO:0000259" key="6">
    <source>
        <dbReference type="PROSITE" id="PS50850"/>
    </source>
</evidence>
<dbReference type="PRINTS" id="PR01035">
    <property type="entry name" value="TCRTETA"/>
</dbReference>
<feature type="transmembrane region" description="Helical" evidence="5">
    <location>
        <begin position="295"/>
        <end position="312"/>
    </location>
</feature>
<accession>A0A171KPB4</accession>
<feature type="transmembrane region" description="Helical" evidence="5">
    <location>
        <begin position="157"/>
        <end position="181"/>
    </location>
</feature>
<dbReference type="InterPro" id="IPR011701">
    <property type="entry name" value="MFS"/>
</dbReference>
<reference evidence="7 8" key="1">
    <citation type="submission" date="2015-04" db="EMBL/GenBank/DDBJ databases">
        <title>Genome sequence of Kerstersia gyiorum CG1.</title>
        <authorList>
            <person name="Greninger A.L."/>
            <person name="Kozyreva V."/>
            <person name="Chaturvedi V."/>
        </authorList>
    </citation>
    <scope>NUCLEOTIDE SEQUENCE [LARGE SCALE GENOMIC DNA]</scope>
    <source>
        <strain evidence="7 8">CG1</strain>
    </source>
</reference>
<dbReference type="Proteomes" id="UP000078084">
    <property type="component" value="Unassembled WGS sequence"/>
</dbReference>
<feature type="domain" description="Major facilitator superfamily (MFS) profile" evidence="6">
    <location>
        <begin position="20"/>
        <end position="406"/>
    </location>
</feature>
<feature type="transmembrane region" description="Helical" evidence="5">
    <location>
        <begin position="353"/>
        <end position="376"/>
    </location>
</feature>
<dbReference type="Gene3D" id="1.20.1250.20">
    <property type="entry name" value="MFS general substrate transporter like domains"/>
    <property type="match status" value="1"/>
</dbReference>
<keyword evidence="2 5" id="KW-0812">Transmembrane</keyword>
<feature type="transmembrane region" description="Helical" evidence="5">
    <location>
        <begin position="22"/>
        <end position="43"/>
    </location>
</feature>
<feature type="transmembrane region" description="Helical" evidence="5">
    <location>
        <begin position="382"/>
        <end position="402"/>
    </location>
</feature>
<feature type="transmembrane region" description="Helical" evidence="5">
    <location>
        <begin position="86"/>
        <end position="110"/>
    </location>
</feature>
<comment type="subcellular location">
    <subcellularLocation>
        <location evidence="1">Membrane</location>
        <topology evidence="1">Multi-pass membrane protein</topology>
    </subcellularLocation>
</comment>
<dbReference type="Pfam" id="PF07690">
    <property type="entry name" value="MFS_1"/>
    <property type="match status" value="1"/>
</dbReference>
<feature type="transmembrane region" description="Helical" evidence="5">
    <location>
        <begin position="55"/>
        <end position="74"/>
    </location>
</feature>
<dbReference type="RefSeq" id="WP_068373864.1">
    <property type="nucleotide sequence ID" value="NZ_LBNE01000012.1"/>
</dbReference>
<dbReference type="PROSITE" id="PS50850">
    <property type="entry name" value="MFS"/>
    <property type="match status" value="1"/>
</dbReference>
<proteinExistence type="predicted"/>
<dbReference type="EMBL" id="LBNE01000012">
    <property type="protein sequence ID" value="KKO70731.1"/>
    <property type="molecule type" value="Genomic_DNA"/>
</dbReference>
<keyword evidence="4 5" id="KW-0472">Membrane</keyword>
<comment type="caution">
    <text evidence="7">The sequence shown here is derived from an EMBL/GenBank/DDBJ whole genome shotgun (WGS) entry which is preliminary data.</text>
</comment>
<dbReference type="PANTHER" id="PTHR23546">
    <property type="entry name" value="TRANSPORT PROTEIN"/>
    <property type="match status" value="1"/>
</dbReference>
<dbReference type="GO" id="GO:0022857">
    <property type="term" value="F:transmembrane transporter activity"/>
    <property type="evidence" value="ECO:0007669"/>
    <property type="project" value="InterPro"/>
</dbReference>
<feature type="transmembrane region" description="Helical" evidence="5">
    <location>
        <begin position="226"/>
        <end position="251"/>
    </location>
</feature>
<organism evidence="7 8">
    <name type="scientific">Kerstersia gyiorum</name>
    <dbReference type="NCBI Taxonomy" id="206506"/>
    <lineage>
        <taxon>Bacteria</taxon>
        <taxon>Pseudomonadati</taxon>
        <taxon>Pseudomonadota</taxon>
        <taxon>Betaproteobacteria</taxon>
        <taxon>Burkholderiales</taxon>
        <taxon>Alcaligenaceae</taxon>
        <taxon>Kerstersia</taxon>
    </lineage>
</organism>
<dbReference type="SUPFAM" id="SSF103473">
    <property type="entry name" value="MFS general substrate transporter"/>
    <property type="match status" value="1"/>
</dbReference>
<gene>
    <name evidence="7" type="ORF">AAV32_14580</name>
</gene>
<dbReference type="InterPro" id="IPR020846">
    <property type="entry name" value="MFS_dom"/>
</dbReference>
<dbReference type="GO" id="GO:0016020">
    <property type="term" value="C:membrane"/>
    <property type="evidence" value="ECO:0007669"/>
    <property type="project" value="UniProtKB-SubCell"/>
</dbReference>
<keyword evidence="8" id="KW-1185">Reference proteome</keyword>
<evidence type="ECO:0000313" key="8">
    <source>
        <dbReference type="Proteomes" id="UP000078084"/>
    </source>
</evidence>
<feature type="transmembrane region" description="Helical" evidence="5">
    <location>
        <begin position="263"/>
        <end position="283"/>
    </location>
</feature>